<dbReference type="PROSITE" id="PS50011">
    <property type="entry name" value="PROTEIN_KINASE_DOM"/>
    <property type="match status" value="1"/>
</dbReference>
<dbReference type="InterPro" id="IPR011009">
    <property type="entry name" value="Kinase-like_dom_sf"/>
</dbReference>
<keyword evidence="2" id="KW-0418">Kinase</keyword>
<dbReference type="AlphaFoldDB" id="L8GRM2"/>
<dbReference type="InterPro" id="IPR000719">
    <property type="entry name" value="Prot_kinase_dom"/>
</dbReference>
<dbReference type="Pfam" id="PF01636">
    <property type="entry name" value="APH"/>
    <property type="match status" value="1"/>
</dbReference>
<gene>
    <name evidence="2" type="ORF">ACA1_079280</name>
</gene>
<evidence type="ECO:0000313" key="3">
    <source>
        <dbReference type="Proteomes" id="UP000011083"/>
    </source>
</evidence>
<dbReference type="Proteomes" id="UP000011083">
    <property type="component" value="Unassembled WGS sequence"/>
</dbReference>
<dbReference type="EMBL" id="KB008022">
    <property type="protein sequence ID" value="ELR15829.1"/>
    <property type="molecule type" value="Genomic_DNA"/>
</dbReference>
<organism evidence="2 3">
    <name type="scientific">Acanthamoeba castellanii (strain ATCC 30010 / Neff)</name>
    <dbReference type="NCBI Taxonomy" id="1257118"/>
    <lineage>
        <taxon>Eukaryota</taxon>
        <taxon>Amoebozoa</taxon>
        <taxon>Discosea</taxon>
        <taxon>Longamoebia</taxon>
        <taxon>Centramoebida</taxon>
        <taxon>Acanthamoebidae</taxon>
        <taxon>Acanthamoeba</taxon>
    </lineage>
</organism>
<dbReference type="KEGG" id="acan:ACA1_079280"/>
<protein>
    <submittedName>
        <fullName evidence="2">Protein kinase</fullName>
    </submittedName>
</protein>
<keyword evidence="2" id="KW-0808">Transferase</keyword>
<feature type="domain" description="Protein kinase" evidence="1">
    <location>
        <begin position="1"/>
        <end position="134"/>
    </location>
</feature>
<name>L8GRM2_ACACF</name>
<dbReference type="GO" id="GO:0004672">
    <property type="term" value="F:protein kinase activity"/>
    <property type="evidence" value="ECO:0007669"/>
    <property type="project" value="InterPro"/>
</dbReference>
<dbReference type="InterPro" id="IPR002575">
    <property type="entry name" value="Aminoglycoside_PTrfase"/>
</dbReference>
<dbReference type="OrthoDB" id="4062651at2759"/>
<sequence length="134" mass="14947">MDPRATPIWRICGVRLSEHVPYERDAAAEYSMEHRILGAMNGRDGLFPELLSYGRFVDHDGRWFIYTVLSHIPGTTLCDIVDASLIMGDVETAIALLHETGFVHRDLHDGNVIVKPDGHAVLIDFNCFTPAASQ</sequence>
<keyword evidence="3" id="KW-1185">Reference proteome</keyword>
<dbReference type="GeneID" id="14916457"/>
<evidence type="ECO:0000259" key="1">
    <source>
        <dbReference type="PROSITE" id="PS50011"/>
    </source>
</evidence>
<dbReference type="RefSeq" id="XP_004337842.1">
    <property type="nucleotide sequence ID" value="XM_004337794.1"/>
</dbReference>
<evidence type="ECO:0000313" key="2">
    <source>
        <dbReference type="EMBL" id="ELR15829.1"/>
    </source>
</evidence>
<accession>L8GRM2</accession>
<proteinExistence type="predicted"/>
<reference evidence="2 3" key="1">
    <citation type="journal article" date="2013" name="Genome Biol.">
        <title>Genome of Acanthamoeba castellanii highlights extensive lateral gene transfer and early evolution of tyrosine kinase signaling.</title>
        <authorList>
            <person name="Clarke M."/>
            <person name="Lohan A.J."/>
            <person name="Liu B."/>
            <person name="Lagkouvardos I."/>
            <person name="Roy S."/>
            <person name="Zafar N."/>
            <person name="Bertelli C."/>
            <person name="Schilde C."/>
            <person name="Kianianmomeni A."/>
            <person name="Burglin T.R."/>
            <person name="Frech C."/>
            <person name="Turcotte B."/>
            <person name="Kopec K.O."/>
            <person name="Synnott J.M."/>
            <person name="Choo C."/>
            <person name="Paponov I."/>
            <person name="Finkler A."/>
            <person name="Soon Heng Tan C."/>
            <person name="Hutchins A.P."/>
            <person name="Weinmeier T."/>
            <person name="Rattei T."/>
            <person name="Chu J.S."/>
            <person name="Gimenez G."/>
            <person name="Irimia M."/>
            <person name="Rigden D.J."/>
            <person name="Fitzpatrick D.A."/>
            <person name="Lorenzo-Morales J."/>
            <person name="Bateman A."/>
            <person name="Chiu C.H."/>
            <person name="Tang P."/>
            <person name="Hegemann P."/>
            <person name="Fromm H."/>
            <person name="Raoult D."/>
            <person name="Greub G."/>
            <person name="Miranda-Saavedra D."/>
            <person name="Chen N."/>
            <person name="Nash P."/>
            <person name="Ginger M.L."/>
            <person name="Horn M."/>
            <person name="Schaap P."/>
            <person name="Caler L."/>
            <person name="Loftus B."/>
        </authorList>
    </citation>
    <scope>NUCLEOTIDE SEQUENCE [LARGE SCALE GENOMIC DNA]</scope>
    <source>
        <strain evidence="2 3">Neff</strain>
    </source>
</reference>
<dbReference type="SUPFAM" id="SSF56112">
    <property type="entry name" value="Protein kinase-like (PK-like)"/>
    <property type="match status" value="1"/>
</dbReference>
<dbReference type="Gene3D" id="1.10.510.10">
    <property type="entry name" value="Transferase(Phosphotransferase) domain 1"/>
    <property type="match status" value="1"/>
</dbReference>
<dbReference type="VEuPathDB" id="AmoebaDB:ACA1_079280"/>
<dbReference type="GO" id="GO:0005524">
    <property type="term" value="F:ATP binding"/>
    <property type="evidence" value="ECO:0007669"/>
    <property type="project" value="InterPro"/>
</dbReference>